<dbReference type="EMBL" id="LBHC01000003">
    <property type="protein sequence ID" value="KLE31218.1"/>
    <property type="molecule type" value="Genomic_DNA"/>
</dbReference>
<evidence type="ECO:0000256" key="1">
    <source>
        <dbReference type="SAM" id="SignalP"/>
    </source>
</evidence>
<reference evidence="2 3" key="1">
    <citation type="submission" date="2015-04" db="EMBL/GenBank/DDBJ databases">
        <title>The draft genome sequence of Erythrobacr gangjinensis K7-2.</title>
        <authorList>
            <person name="Zhuang L."/>
            <person name="Liu Y."/>
            <person name="Shao Z."/>
        </authorList>
    </citation>
    <scope>NUCLEOTIDE SEQUENCE [LARGE SCALE GENOMIC DNA]</scope>
    <source>
        <strain evidence="2 3">K7-2</strain>
    </source>
</reference>
<dbReference type="InterPro" id="IPR058067">
    <property type="entry name" value="CC_3452-like"/>
</dbReference>
<dbReference type="AlphaFoldDB" id="A0A0G9MPJ6"/>
<dbReference type="NCBIfam" id="NF047636">
    <property type="entry name" value="CC_3452_fam"/>
    <property type="match status" value="1"/>
</dbReference>
<proteinExistence type="predicted"/>
<comment type="caution">
    <text evidence="2">The sequence shown here is derived from an EMBL/GenBank/DDBJ whole genome shotgun (WGS) entry which is preliminary data.</text>
</comment>
<name>A0A0G9MPJ6_9SPHN</name>
<sequence>MSAGAALAAAAAFSPLALQAQSAPYFTAELAAPTDEEEVIAGGVLFRCEGTTCTGPRSRDRDLRVCSELRREVGSIVRFTVRGEDMRDSHLNRCNG</sequence>
<feature type="signal peptide" evidence="1">
    <location>
        <begin position="1"/>
        <end position="20"/>
    </location>
</feature>
<gene>
    <name evidence="2" type="ORF">AAW01_13115</name>
</gene>
<dbReference type="Proteomes" id="UP000053070">
    <property type="component" value="Unassembled WGS sequence"/>
</dbReference>
<dbReference type="Pfam" id="PF26624">
    <property type="entry name" value="DUF8200"/>
    <property type="match status" value="1"/>
</dbReference>
<keyword evidence="3" id="KW-1185">Reference proteome</keyword>
<evidence type="ECO:0000313" key="2">
    <source>
        <dbReference type="EMBL" id="KLE31218.1"/>
    </source>
</evidence>
<protein>
    <submittedName>
        <fullName evidence="2">Uncharacterized protein</fullName>
    </submittedName>
</protein>
<organism evidence="2 3">
    <name type="scientific">Aurantiacibacter gangjinensis</name>
    <dbReference type="NCBI Taxonomy" id="502682"/>
    <lineage>
        <taxon>Bacteria</taxon>
        <taxon>Pseudomonadati</taxon>
        <taxon>Pseudomonadota</taxon>
        <taxon>Alphaproteobacteria</taxon>
        <taxon>Sphingomonadales</taxon>
        <taxon>Erythrobacteraceae</taxon>
        <taxon>Aurantiacibacter</taxon>
    </lineage>
</organism>
<dbReference type="STRING" id="502682.BMF35_b0206"/>
<keyword evidence="1" id="KW-0732">Signal</keyword>
<dbReference type="PATRIC" id="fig|502682.8.peg.2675"/>
<evidence type="ECO:0000313" key="3">
    <source>
        <dbReference type="Proteomes" id="UP000053070"/>
    </source>
</evidence>
<accession>A0A0G9MPJ6</accession>
<feature type="chain" id="PRO_5002580984" evidence="1">
    <location>
        <begin position="21"/>
        <end position="96"/>
    </location>
</feature>
<dbReference type="InterPro" id="IPR058513">
    <property type="entry name" value="DUF8200"/>
</dbReference>